<reference evidence="2 3" key="1">
    <citation type="journal article" date="2023" name="Sci. Data">
        <title>Genome assembly of the Korean intertidal mud-creeper Batillaria attramentaria.</title>
        <authorList>
            <person name="Patra A.K."/>
            <person name="Ho P.T."/>
            <person name="Jun S."/>
            <person name="Lee S.J."/>
            <person name="Kim Y."/>
            <person name="Won Y.J."/>
        </authorList>
    </citation>
    <scope>NUCLEOTIDE SEQUENCE [LARGE SCALE GENOMIC DNA]</scope>
    <source>
        <strain evidence="2">Wonlab-2016</strain>
    </source>
</reference>
<feature type="compositionally biased region" description="Basic and acidic residues" evidence="1">
    <location>
        <begin position="62"/>
        <end position="79"/>
    </location>
</feature>
<organism evidence="2 3">
    <name type="scientific">Batillaria attramentaria</name>
    <dbReference type="NCBI Taxonomy" id="370345"/>
    <lineage>
        <taxon>Eukaryota</taxon>
        <taxon>Metazoa</taxon>
        <taxon>Spiralia</taxon>
        <taxon>Lophotrochozoa</taxon>
        <taxon>Mollusca</taxon>
        <taxon>Gastropoda</taxon>
        <taxon>Caenogastropoda</taxon>
        <taxon>Sorbeoconcha</taxon>
        <taxon>Cerithioidea</taxon>
        <taxon>Batillariidae</taxon>
        <taxon>Batillaria</taxon>
    </lineage>
</organism>
<sequence>MRRTKEVEHTLCNMKMSSGVFFPRTSPLEEMKVQTDESASRAKVEKRKTALTRSLSPVESPPQRHVEKTTAISAHEELRYVSVDDPGSTRKAPIRTDPERREHHQKKEF</sequence>
<dbReference type="Proteomes" id="UP001519460">
    <property type="component" value="Unassembled WGS sequence"/>
</dbReference>
<evidence type="ECO:0000313" key="3">
    <source>
        <dbReference type="Proteomes" id="UP001519460"/>
    </source>
</evidence>
<feature type="compositionally biased region" description="Basic and acidic residues" evidence="1">
    <location>
        <begin position="31"/>
        <end position="43"/>
    </location>
</feature>
<dbReference type="EMBL" id="JACVVK020000085">
    <property type="protein sequence ID" value="KAK7494266.1"/>
    <property type="molecule type" value="Genomic_DNA"/>
</dbReference>
<name>A0ABD0L4P4_9CAEN</name>
<evidence type="ECO:0000256" key="1">
    <source>
        <dbReference type="SAM" id="MobiDB-lite"/>
    </source>
</evidence>
<feature type="region of interest" description="Disordered" evidence="1">
    <location>
        <begin position="31"/>
        <end position="109"/>
    </location>
</feature>
<comment type="caution">
    <text evidence="2">The sequence shown here is derived from an EMBL/GenBank/DDBJ whole genome shotgun (WGS) entry which is preliminary data.</text>
</comment>
<gene>
    <name evidence="2" type="ORF">BaRGS_00014548</name>
</gene>
<protein>
    <submittedName>
        <fullName evidence="2">Uncharacterized protein</fullName>
    </submittedName>
</protein>
<accession>A0ABD0L4P4</accession>
<proteinExistence type="predicted"/>
<evidence type="ECO:0000313" key="2">
    <source>
        <dbReference type="EMBL" id="KAK7494266.1"/>
    </source>
</evidence>
<feature type="compositionally biased region" description="Basic and acidic residues" evidence="1">
    <location>
        <begin position="94"/>
        <end position="109"/>
    </location>
</feature>
<dbReference type="AlphaFoldDB" id="A0ABD0L4P4"/>
<keyword evidence="3" id="KW-1185">Reference proteome</keyword>